<organism evidence="1 2">
    <name type="scientific">Sphaerospermopsis reniformis</name>
    <dbReference type="NCBI Taxonomy" id="531300"/>
    <lineage>
        <taxon>Bacteria</taxon>
        <taxon>Bacillati</taxon>
        <taxon>Cyanobacteriota</taxon>
        <taxon>Cyanophyceae</taxon>
        <taxon>Nostocales</taxon>
        <taxon>Aphanizomenonaceae</taxon>
        <taxon>Sphaerospermopsis</taxon>
    </lineage>
</organism>
<sequence length="44" mass="4982">MFNPEIGLKVSTSSDFWADLVHLRCQLCLVLYKRLAILKVGEAC</sequence>
<dbReference type="AlphaFoldDB" id="A0A480A325"/>
<keyword evidence="2" id="KW-1185">Reference proteome</keyword>
<proteinExistence type="predicted"/>
<dbReference type="Proteomes" id="UP000300142">
    <property type="component" value="Unassembled WGS sequence"/>
</dbReference>
<reference evidence="2" key="1">
    <citation type="submission" date="2019-02" db="EMBL/GenBank/DDBJ databases">
        <title>Draft genome sequence of Sphaerospermopsis reniformis NIES-1949.</title>
        <authorList>
            <person name="Yamaguchi H."/>
            <person name="Suzuki S."/>
            <person name="Kawachi M."/>
        </authorList>
    </citation>
    <scope>NUCLEOTIDE SEQUENCE [LARGE SCALE GENOMIC DNA]</scope>
    <source>
        <strain evidence="2">NIES-1949</strain>
    </source>
</reference>
<evidence type="ECO:0000313" key="1">
    <source>
        <dbReference type="EMBL" id="GCL39209.1"/>
    </source>
</evidence>
<protein>
    <submittedName>
        <fullName evidence="1">Uncharacterized protein</fullName>
    </submittedName>
</protein>
<gene>
    <name evidence="1" type="ORF">SR1949_43320</name>
</gene>
<dbReference type="EMBL" id="BJCE01000223">
    <property type="protein sequence ID" value="GCL39209.1"/>
    <property type="molecule type" value="Genomic_DNA"/>
</dbReference>
<name>A0A480A325_9CYAN</name>
<evidence type="ECO:0000313" key="2">
    <source>
        <dbReference type="Proteomes" id="UP000300142"/>
    </source>
</evidence>
<accession>A0A480A325</accession>
<comment type="caution">
    <text evidence="1">The sequence shown here is derived from an EMBL/GenBank/DDBJ whole genome shotgun (WGS) entry which is preliminary data.</text>
</comment>